<organism evidence="1 2">
    <name type="scientific">Thauera terpenica 58Eu</name>
    <dbReference type="NCBI Taxonomy" id="1348657"/>
    <lineage>
        <taxon>Bacteria</taxon>
        <taxon>Pseudomonadati</taxon>
        <taxon>Pseudomonadota</taxon>
        <taxon>Betaproteobacteria</taxon>
        <taxon>Rhodocyclales</taxon>
        <taxon>Zoogloeaceae</taxon>
        <taxon>Thauera</taxon>
    </lineage>
</organism>
<protein>
    <submittedName>
        <fullName evidence="1">Uncharacterized protein</fullName>
    </submittedName>
</protein>
<reference evidence="1 2" key="1">
    <citation type="submission" date="2013-06" db="EMBL/GenBank/DDBJ databases">
        <title>Draft genome sequence of Thauera terpenica.</title>
        <authorList>
            <person name="Liu B."/>
            <person name="Frostegard A.H."/>
            <person name="Shapleigh J.P."/>
        </authorList>
    </citation>
    <scope>NUCLEOTIDE SEQUENCE [LARGE SCALE GENOMIC DNA]</scope>
    <source>
        <strain evidence="1 2">58Eu</strain>
    </source>
</reference>
<proteinExistence type="predicted"/>
<accession>S9ZBZ7</accession>
<sequence>MLEAWLFVAEDSIEAADQLLDQIQADSRTLLLQPKMGRARDELAAGLRS</sequence>
<dbReference type="EMBL" id="ATJV01000070">
    <property type="protein sequence ID" value="EPZ14800.1"/>
    <property type="molecule type" value="Genomic_DNA"/>
</dbReference>
<dbReference type="InterPro" id="IPR035093">
    <property type="entry name" value="RelE/ParE_toxin_dom_sf"/>
</dbReference>
<name>S9ZBZ7_9RHOO</name>
<dbReference type="AlphaFoldDB" id="S9ZBZ7"/>
<evidence type="ECO:0000313" key="1">
    <source>
        <dbReference type="EMBL" id="EPZ14800.1"/>
    </source>
</evidence>
<evidence type="ECO:0000313" key="2">
    <source>
        <dbReference type="Proteomes" id="UP000015455"/>
    </source>
</evidence>
<gene>
    <name evidence="1" type="ORF">M622_04920</name>
</gene>
<dbReference type="Proteomes" id="UP000015455">
    <property type="component" value="Unassembled WGS sequence"/>
</dbReference>
<keyword evidence="2" id="KW-1185">Reference proteome</keyword>
<dbReference type="STRING" id="1348657.M622_04920"/>
<dbReference type="Gene3D" id="3.30.2310.20">
    <property type="entry name" value="RelE-like"/>
    <property type="match status" value="1"/>
</dbReference>
<comment type="caution">
    <text evidence="1">The sequence shown here is derived from an EMBL/GenBank/DDBJ whole genome shotgun (WGS) entry which is preliminary data.</text>
</comment>
<dbReference type="PATRIC" id="fig|1348657.5.peg.2740"/>